<name>A0A1E7NES8_KITAU</name>
<dbReference type="GeneID" id="97489169"/>
<evidence type="ECO:0000313" key="2">
    <source>
        <dbReference type="EMBL" id="OEV38993.1"/>
    </source>
</evidence>
<evidence type="ECO:0000313" key="4">
    <source>
        <dbReference type="Proteomes" id="UP000610124"/>
    </source>
</evidence>
<gene>
    <name evidence="1" type="ORF">GCM10010502_62260</name>
    <name evidence="2" type="ORF">HS99_0017965</name>
</gene>
<comment type="caution">
    <text evidence="2">The sequence shown here is derived from an EMBL/GenBank/DDBJ whole genome shotgun (WGS) entry which is preliminary data.</text>
</comment>
<sequence length="384" mass="42441">MDTAIRWTGQKARLLQETLGLSIREFARKLGVDPRTVTKWRKHGESLTCNDEMQEVLSRTLDLASDEQRETFYSQLARQPAGTAPEPGQQAGPFVVVSHKFIPAYVGSRLRPVFEKALPHPEGPGGLEQRVLPLEHPAGGSATAHLLACGVAVVHLAEELTLESITELALWRYRTYPTDRAWVGAGLNALLEAAVPGQPKIEDPQYVLSVYELREQSWPSSALPTALHLLTTPSVLVNRQNPEAVEPIGPHVETEKFTTAWTHPDVVAFHGGSSPGLAGWSGVTYHPQPDERALTVREIVALEVDVQGLWALSSQVLDSIEDGEDPVMPEEYGWRYLRGAYSRLRASRPAETAQHRAMREAVLSTSDLPDRLRDAQEALRDSRV</sequence>
<accession>A0A8H9LX84</accession>
<dbReference type="Proteomes" id="UP000037395">
    <property type="component" value="Unassembled WGS sequence"/>
</dbReference>
<reference evidence="3" key="3">
    <citation type="submission" date="2016-08" db="EMBL/GenBank/DDBJ databases">
        <title>Sequencing, assembly and comparative genomics of S. aureofaciens ATCC 10762.</title>
        <authorList>
            <person name="Gradnigo J.S."/>
            <person name="Johnson N."/>
            <person name="Somerville G.A."/>
        </authorList>
    </citation>
    <scope>NUCLEOTIDE SEQUENCE [LARGE SCALE GENOMIC DNA]</scope>
    <source>
        <strain evidence="3">ATCC 10762 / DSM 40127 / CCM 3239 / JCM 4008 / LMG 5968 / NBRC 12843 / NCIMB 8234 / A-377</strain>
    </source>
</reference>
<dbReference type="Proteomes" id="UP000610124">
    <property type="component" value="Unassembled WGS sequence"/>
</dbReference>
<dbReference type="InterPro" id="IPR001387">
    <property type="entry name" value="Cro/C1-type_HTH"/>
</dbReference>
<accession>A0A1E7NES8</accession>
<reference evidence="1" key="5">
    <citation type="submission" date="2020-09" db="EMBL/GenBank/DDBJ databases">
        <authorList>
            <person name="Sun Q."/>
            <person name="Ohkuma M."/>
        </authorList>
    </citation>
    <scope>NUCLEOTIDE SEQUENCE</scope>
    <source>
        <strain evidence="1">JCM 4434</strain>
    </source>
</reference>
<proteinExistence type="predicted"/>
<reference evidence="2" key="4">
    <citation type="submission" date="2016-08" db="EMBL/GenBank/DDBJ databases">
        <title>Sequencing, Assembly and Comparative Genomics of S. aureofaciens ATCC 10762.</title>
        <authorList>
            <person name="Gradnigo J.S."/>
            <person name="Johnson N."/>
            <person name="Somerville G.A."/>
        </authorList>
    </citation>
    <scope>NUCLEOTIDE SEQUENCE [LARGE SCALE GENOMIC DNA]</scope>
    <source>
        <strain evidence="2">ATCC 10762</strain>
    </source>
</reference>
<evidence type="ECO:0000313" key="3">
    <source>
        <dbReference type="Proteomes" id="UP000037395"/>
    </source>
</evidence>
<dbReference type="RefSeq" id="WP_030557362.1">
    <property type="nucleotide sequence ID" value="NZ_BMUB01000022.1"/>
</dbReference>
<evidence type="ECO:0000313" key="1">
    <source>
        <dbReference type="EMBL" id="GGU99362.1"/>
    </source>
</evidence>
<organism evidence="2 3">
    <name type="scientific">Kitasatospora aureofaciens</name>
    <name type="common">Streptomyces aureofaciens</name>
    <dbReference type="NCBI Taxonomy" id="1894"/>
    <lineage>
        <taxon>Bacteria</taxon>
        <taxon>Bacillati</taxon>
        <taxon>Actinomycetota</taxon>
        <taxon>Actinomycetes</taxon>
        <taxon>Kitasatosporales</taxon>
        <taxon>Streptomycetaceae</taxon>
        <taxon>Kitasatospora</taxon>
    </lineage>
</organism>
<reference evidence="2 3" key="2">
    <citation type="submission" date="2014-07" db="EMBL/GenBank/DDBJ databases">
        <authorList>
            <person name="Zhang J.E."/>
            <person name="Yang H."/>
            <person name="Guo J."/>
            <person name="Deng Z."/>
            <person name="Luo H."/>
            <person name="Luo M."/>
            <person name="Zhao B."/>
        </authorList>
    </citation>
    <scope>NUCLEOTIDE SEQUENCE [LARGE SCALE GENOMIC DNA]</scope>
    <source>
        <strain evidence="2">ATCC 10762</strain>
        <strain evidence="3">ATCC 10762 / DSM 40127 / CCM 3239 / JCM 4008 / LMG 5968 / NBRC 12843 / NCIMB 8234 / A-377</strain>
    </source>
</reference>
<dbReference type="EMBL" id="JPRF03000002">
    <property type="protein sequence ID" value="OEV38993.1"/>
    <property type="molecule type" value="Genomic_DNA"/>
</dbReference>
<reference evidence="1 4" key="1">
    <citation type="journal article" date="2014" name="Int. J. Syst. Evol. Microbiol.">
        <title>Complete genome sequence of Corynebacterium casei LMG S-19264T (=DSM 44701T), isolated from a smear-ripened cheese.</title>
        <authorList>
            <consortium name="US DOE Joint Genome Institute (JGI-PGF)"/>
            <person name="Walter F."/>
            <person name="Albersmeier A."/>
            <person name="Kalinowski J."/>
            <person name="Ruckert C."/>
        </authorList>
    </citation>
    <scope>NUCLEOTIDE SEQUENCE [LARGE SCALE GENOMIC DNA]</scope>
    <source>
        <strain evidence="1 4">JCM 4434</strain>
    </source>
</reference>
<dbReference type="EMBL" id="BMUB01000022">
    <property type="protein sequence ID" value="GGU99362.1"/>
    <property type="molecule type" value="Genomic_DNA"/>
</dbReference>
<protein>
    <submittedName>
        <fullName evidence="2">Transcriptional regulator</fullName>
    </submittedName>
</protein>
<dbReference type="CDD" id="cd00093">
    <property type="entry name" value="HTH_XRE"/>
    <property type="match status" value="1"/>
</dbReference>
<dbReference type="AlphaFoldDB" id="A0A1E7NES8"/>
<keyword evidence="3" id="KW-1185">Reference proteome</keyword>